<proteinExistence type="predicted"/>
<sequence>MSLQPCVAIPESFNNHEENILNTTVTLLLFFISARVSLFAVYLLNCLATSILRITLRIIGFGSKGPVKKTPAASIQARLYGGRIPQGGSFASSQRAGMVMGR</sequence>
<evidence type="ECO:0000256" key="1">
    <source>
        <dbReference type="SAM" id="Phobius"/>
    </source>
</evidence>
<dbReference type="Proteomes" id="UP000008064">
    <property type="component" value="Unassembled WGS sequence"/>
</dbReference>
<keyword evidence="1" id="KW-0812">Transmembrane</keyword>
<dbReference type="KEGG" id="sla:SERLADRAFT_364352"/>
<organism>
    <name type="scientific">Serpula lacrymans var. lacrymans (strain S7.9)</name>
    <name type="common">Dry rot fungus</name>
    <dbReference type="NCBI Taxonomy" id="578457"/>
    <lineage>
        <taxon>Eukaryota</taxon>
        <taxon>Fungi</taxon>
        <taxon>Dikarya</taxon>
        <taxon>Basidiomycota</taxon>
        <taxon>Agaricomycotina</taxon>
        <taxon>Agaricomycetes</taxon>
        <taxon>Agaricomycetidae</taxon>
        <taxon>Boletales</taxon>
        <taxon>Coniophorineae</taxon>
        <taxon>Serpulaceae</taxon>
        <taxon>Serpula</taxon>
    </lineage>
</organism>
<dbReference type="EMBL" id="GL945428">
    <property type="protein sequence ID" value="EGO30115.1"/>
    <property type="molecule type" value="Genomic_DNA"/>
</dbReference>
<evidence type="ECO:0000313" key="2">
    <source>
        <dbReference type="EMBL" id="EGO30115.1"/>
    </source>
</evidence>
<dbReference type="HOGENOM" id="CLU_2307755_0_0_1"/>
<keyword evidence="1" id="KW-0472">Membrane</keyword>
<name>F8ND31_SERL9</name>
<dbReference type="GeneID" id="18810040"/>
<accession>F8ND31</accession>
<dbReference type="RefSeq" id="XP_007311999.1">
    <property type="nucleotide sequence ID" value="XM_007311937.1"/>
</dbReference>
<gene>
    <name evidence="2" type="ORF">SERLADRAFT_364352</name>
</gene>
<protein>
    <submittedName>
        <fullName evidence="2">Uncharacterized protein</fullName>
    </submittedName>
</protein>
<dbReference type="AlphaFoldDB" id="F8ND31"/>
<reference evidence="2" key="1">
    <citation type="submission" date="2011-04" db="EMBL/GenBank/DDBJ databases">
        <title>Evolution of plant cell wall degrading machinery underlies the functional diversity of forest fungi.</title>
        <authorList>
            <consortium name="US DOE Joint Genome Institute (JGI-PGF)"/>
            <person name="Eastwood D.C."/>
            <person name="Floudas D."/>
            <person name="Binder M."/>
            <person name="Majcherczyk A."/>
            <person name="Schneider P."/>
            <person name="Aerts A."/>
            <person name="Asiegbu F.O."/>
            <person name="Baker S.E."/>
            <person name="Barry K."/>
            <person name="Bendiksby M."/>
            <person name="Blumentritt M."/>
            <person name="Coutinho P.M."/>
            <person name="Cullen D."/>
            <person name="Cullen D."/>
            <person name="Gathman A."/>
            <person name="Goodell B."/>
            <person name="Henrissat B."/>
            <person name="Ihrmark K."/>
            <person name="Kauserud H."/>
            <person name="Kohler A."/>
            <person name="LaButti K."/>
            <person name="Lapidus A."/>
            <person name="Lavin J.L."/>
            <person name="Lee Y.-H."/>
            <person name="Lindquist E."/>
            <person name="Lilly W."/>
            <person name="Lucas S."/>
            <person name="Morin E."/>
            <person name="Murat C."/>
            <person name="Oguiza J.A."/>
            <person name="Park J."/>
            <person name="Pisabarro A.G."/>
            <person name="Riley R."/>
            <person name="Rosling A."/>
            <person name="Salamov A."/>
            <person name="Schmidt O."/>
            <person name="Schmutz J."/>
            <person name="Skrede I."/>
            <person name="Stenlid J."/>
            <person name="Wiebenga A."/>
            <person name="Xie X."/>
            <person name="Kues U."/>
            <person name="Hibbett D.S."/>
            <person name="Hoffmeister D."/>
            <person name="Hogberg N."/>
            <person name="Martin F."/>
            <person name="Grigoriev I.V."/>
            <person name="Watkinson S.C."/>
        </authorList>
    </citation>
    <scope>NUCLEOTIDE SEQUENCE</scope>
    <source>
        <strain evidence="2">S7.9</strain>
    </source>
</reference>
<dbReference type="OrthoDB" id="440424at2759"/>
<feature type="transmembrane region" description="Helical" evidence="1">
    <location>
        <begin position="20"/>
        <end position="44"/>
    </location>
</feature>
<dbReference type="InterPro" id="IPR038213">
    <property type="entry name" value="IFI6/IFI27-like_sf"/>
</dbReference>
<keyword evidence="1" id="KW-1133">Transmembrane helix</keyword>
<dbReference type="Gene3D" id="6.10.110.10">
    <property type="match status" value="1"/>
</dbReference>